<feature type="domain" description="Pyridoxamine 5'-phosphate oxidase N-terminal" evidence="6">
    <location>
        <begin position="62"/>
        <end position="185"/>
    </location>
</feature>
<feature type="binding site" evidence="5">
    <location>
        <position position="213"/>
    </location>
    <ligand>
        <name>FMN</name>
        <dbReference type="ChEBI" id="CHEBI:58210"/>
    </ligand>
</feature>
<dbReference type="HAMAP" id="MF_01629">
    <property type="entry name" value="PdxH"/>
    <property type="match status" value="1"/>
</dbReference>
<dbReference type="InterPro" id="IPR019576">
    <property type="entry name" value="Pyridoxamine_oxidase_dimer_C"/>
</dbReference>
<feature type="binding site" evidence="5">
    <location>
        <position position="110"/>
    </location>
    <ligand>
        <name>FMN</name>
        <dbReference type="ChEBI" id="CHEBI:58210"/>
    </ligand>
</feature>
<protein>
    <recommendedName>
        <fullName evidence="5">Pyridoxine/pyridoxamine 5'-phosphate oxidase</fullName>
        <ecNumber evidence="5">1.4.3.5</ecNumber>
    </recommendedName>
    <alternativeName>
        <fullName evidence="5">PNP/PMP oxidase</fullName>
        <shortName evidence="5">PNPOx</shortName>
    </alternativeName>
    <alternativeName>
        <fullName evidence="5">Pyridoxal 5'-phosphate synthase</fullName>
    </alternativeName>
</protein>
<dbReference type="InterPro" id="IPR000659">
    <property type="entry name" value="Pyridox_Oxase"/>
</dbReference>
<feature type="binding site" evidence="5">
    <location>
        <position position="132"/>
    </location>
    <ligand>
        <name>FMN</name>
        <dbReference type="ChEBI" id="CHEBI:58210"/>
    </ligand>
</feature>
<accession>A0ABV9PJG0</accession>
<feature type="binding site" evidence="5">
    <location>
        <position position="223"/>
    </location>
    <ligand>
        <name>FMN</name>
        <dbReference type="ChEBI" id="CHEBI:58210"/>
    </ligand>
</feature>
<dbReference type="SUPFAM" id="SSF50475">
    <property type="entry name" value="FMN-binding split barrel"/>
    <property type="match status" value="1"/>
</dbReference>
<comment type="function">
    <text evidence="5">Catalyzes the oxidation of either pyridoxine 5'-phosphate (PNP) or pyridoxamine 5'-phosphate (PMP) into pyridoxal 5'-phosphate (PLP).</text>
</comment>
<keyword evidence="2 5" id="KW-0285">Flavoprotein</keyword>
<comment type="subunit">
    <text evidence="5">Homodimer.</text>
</comment>
<dbReference type="Pfam" id="PF01243">
    <property type="entry name" value="PNPOx_N"/>
    <property type="match status" value="1"/>
</dbReference>
<reference evidence="9" key="1">
    <citation type="journal article" date="2019" name="Int. J. Syst. Evol. Microbiol.">
        <title>The Global Catalogue of Microorganisms (GCM) 10K type strain sequencing project: providing services to taxonomists for standard genome sequencing and annotation.</title>
        <authorList>
            <consortium name="The Broad Institute Genomics Platform"/>
            <consortium name="The Broad Institute Genome Sequencing Center for Infectious Disease"/>
            <person name="Wu L."/>
            <person name="Ma J."/>
        </authorList>
    </citation>
    <scope>NUCLEOTIDE SEQUENCE [LARGE SCALE GENOMIC DNA]</scope>
    <source>
        <strain evidence="9">JCM 11882</strain>
    </source>
</reference>
<dbReference type="GO" id="GO:0004733">
    <property type="term" value="F:pyridoxamine phosphate oxidase activity"/>
    <property type="evidence" value="ECO:0007669"/>
    <property type="project" value="UniProtKB-EC"/>
</dbReference>
<comment type="cofactor">
    <cofactor evidence="5">
        <name>FMN</name>
        <dbReference type="ChEBI" id="CHEBI:58210"/>
    </cofactor>
    <text evidence="5">Binds 1 FMN per subunit.</text>
</comment>
<dbReference type="NCBIfam" id="NF004231">
    <property type="entry name" value="PRK05679.1"/>
    <property type="match status" value="1"/>
</dbReference>
<feature type="binding site" evidence="5">
    <location>
        <position position="109"/>
    </location>
    <ligand>
        <name>FMN</name>
        <dbReference type="ChEBI" id="CHEBI:58210"/>
    </ligand>
</feature>
<organism evidence="8 9">
    <name type="scientific">Dietzia aurantiaca</name>
    <dbReference type="NCBI Taxonomy" id="983873"/>
    <lineage>
        <taxon>Bacteria</taxon>
        <taxon>Bacillati</taxon>
        <taxon>Actinomycetota</taxon>
        <taxon>Actinomycetes</taxon>
        <taxon>Mycobacteriales</taxon>
        <taxon>Dietziaceae</taxon>
        <taxon>Dietzia</taxon>
    </lineage>
</organism>
<dbReference type="EC" id="1.4.3.5" evidence="5"/>
<evidence type="ECO:0000256" key="4">
    <source>
        <dbReference type="ARBA" id="ARBA00023002"/>
    </source>
</evidence>
<comment type="caution">
    <text evidence="8">The sequence shown here is derived from an EMBL/GenBank/DDBJ whole genome shotgun (WGS) entry which is preliminary data.</text>
</comment>
<feature type="binding site" evidence="5">
    <location>
        <position position="150"/>
    </location>
    <ligand>
        <name>substrate</name>
    </ligand>
</feature>
<evidence type="ECO:0000256" key="5">
    <source>
        <dbReference type="HAMAP-Rule" id="MF_01629"/>
    </source>
</evidence>
<dbReference type="Gene3D" id="2.30.110.10">
    <property type="entry name" value="Electron Transport, Fmn-binding Protein, Chain A"/>
    <property type="match status" value="1"/>
</dbReference>
<name>A0ABV9PJG0_9ACTN</name>
<comment type="catalytic activity">
    <reaction evidence="5">
        <text>pyridoxine 5'-phosphate + O2 = pyridoxal 5'-phosphate + H2O2</text>
        <dbReference type="Rhea" id="RHEA:15149"/>
        <dbReference type="ChEBI" id="CHEBI:15379"/>
        <dbReference type="ChEBI" id="CHEBI:16240"/>
        <dbReference type="ChEBI" id="CHEBI:58589"/>
        <dbReference type="ChEBI" id="CHEBI:597326"/>
        <dbReference type="EC" id="1.4.3.5"/>
    </reaction>
</comment>
<comment type="similarity">
    <text evidence="1 5">Belongs to the pyridoxamine 5'-phosphate oxidase family.</text>
</comment>
<dbReference type="Proteomes" id="UP001595836">
    <property type="component" value="Unassembled WGS sequence"/>
</dbReference>
<comment type="pathway">
    <text evidence="5">Cofactor metabolism; pyridoxal 5'-phosphate salvage; pyridoxal 5'-phosphate from pyridoxamine 5'-phosphate: step 1/1.</text>
</comment>
<evidence type="ECO:0000256" key="3">
    <source>
        <dbReference type="ARBA" id="ARBA00022643"/>
    </source>
</evidence>
<dbReference type="Pfam" id="PF10590">
    <property type="entry name" value="PNP_phzG_C"/>
    <property type="match status" value="1"/>
</dbReference>
<comment type="catalytic activity">
    <reaction evidence="5">
        <text>pyridoxamine 5'-phosphate + O2 + H2O = pyridoxal 5'-phosphate + H2O2 + NH4(+)</text>
        <dbReference type="Rhea" id="RHEA:15817"/>
        <dbReference type="ChEBI" id="CHEBI:15377"/>
        <dbReference type="ChEBI" id="CHEBI:15379"/>
        <dbReference type="ChEBI" id="CHEBI:16240"/>
        <dbReference type="ChEBI" id="CHEBI:28938"/>
        <dbReference type="ChEBI" id="CHEBI:58451"/>
        <dbReference type="ChEBI" id="CHEBI:597326"/>
        <dbReference type="EC" id="1.4.3.5"/>
    </reaction>
</comment>
<feature type="binding site" evidence="5">
    <location>
        <begin position="219"/>
        <end position="221"/>
    </location>
    <ligand>
        <name>substrate</name>
    </ligand>
</feature>
<evidence type="ECO:0000313" key="8">
    <source>
        <dbReference type="EMBL" id="MFC4753251.1"/>
    </source>
</evidence>
<dbReference type="EMBL" id="JBHSHP010000001">
    <property type="protein sequence ID" value="MFC4753251.1"/>
    <property type="molecule type" value="Genomic_DNA"/>
</dbReference>
<dbReference type="RefSeq" id="WP_344987750.1">
    <property type="nucleotide sequence ID" value="NZ_BAABCD010000001.1"/>
</dbReference>
<dbReference type="PANTHER" id="PTHR10851:SF0">
    <property type="entry name" value="PYRIDOXINE-5'-PHOSPHATE OXIDASE"/>
    <property type="match status" value="1"/>
</dbReference>
<feature type="binding site" evidence="5">
    <location>
        <position position="158"/>
    </location>
    <ligand>
        <name>substrate</name>
    </ligand>
</feature>
<keyword evidence="9" id="KW-1185">Reference proteome</keyword>
<keyword evidence="4 5" id="KW-0560">Oxidoreductase</keyword>
<proteinExistence type="inferred from homology"/>
<feature type="binding site" evidence="5">
    <location>
        <position position="93"/>
    </location>
    <ligand>
        <name>substrate</name>
    </ligand>
</feature>
<keyword evidence="3 5" id="KW-0288">FMN</keyword>
<feature type="binding site" evidence="5">
    <location>
        <position position="154"/>
    </location>
    <ligand>
        <name>substrate</name>
    </ligand>
</feature>
<keyword evidence="5" id="KW-0664">Pyridoxine biosynthesis</keyword>
<evidence type="ECO:0000256" key="1">
    <source>
        <dbReference type="ARBA" id="ARBA00007301"/>
    </source>
</evidence>
<evidence type="ECO:0000256" key="2">
    <source>
        <dbReference type="ARBA" id="ARBA00022630"/>
    </source>
</evidence>
<evidence type="ECO:0000313" key="9">
    <source>
        <dbReference type="Proteomes" id="UP001595836"/>
    </source>
</evidence>
<feature type="domain" description="Pyridoxine 5'-phosphate oxidase dimerisation C-terminal" evidence="7">
    <location>
        <begin position="200"/>
        <end position="240"/>
    </location>
</feature>
<dbReference type="PANTHER" id="PTHR10851">
    <property type="entry name" value="PYRIDOXINE-5-PHOSPHATE OXIDASE"/>
    <property type="match status" value="1"/>
</dbReference>
<comment type="pathway">
    <text evidence="5">Cofactor metabolism; pyridoxal 5'-phosphate salvage; pyridoxal 5'-phosphate from pyridoxine 5'-phosphate: step 1/1.</text>
</comment>
<dbReference type="InterPro" id="IPR012349">
    <property type="entry name" value="Split_barrel_FMN-bd"/>
</dbReference>
<dbReference type="NCBIfam" id="TIGR00558">
    <property type="entry name" value="pdxH"/>
    <property type="match status" value="1"/>
</dbReference>
<dbReference type="InterPro" id="IPR011576">
    <property type="entry name" value="Pyridox_Oxase_N"/>
</dbReference>
<evidence type="ECO:0000259" key="6">
    <source>
        <dbReference type="Pfam" id="PF01243"/>
    </source>
</evidence>
<feature type="binding site" evidence="5">
    <location>
        <begin position="103"/>
        <end position="104"/>
    </location>
    <ligand>
        <name>FMN</name>
        <dbReference type="ChEBI" id="CHEBI:58210"/>
    </ligand>
</feature>
<sequence length="240" mass="26878">MEESAPDRVAGDDVVVVAPEAPTDVLEPTDFDTMRVGYGLHERLDVADLHGGWLPLFTDWLDEAGRRGVREPNAMVLGTVADGRPSTRTVLCKGADEEGVTFFTTTTSRKGAQLAASGFASVTFPWLVAERQVHMEGPCHRMSRVDSLAYWRTRPRGSQVAAWASEQSRQVGSVAELEARFAEAERRFAGYEEIPMPDRWGGYRLEPERVEFWQGGRDRFHDRVECRLDGGRWAVARLQP</sequence>
<evidence type="ECO:0000259" key="7">
    <source>
        <dbReference type="Pfam" id="PF10590"/>
    </source>
</evidence>
<dbReference type="PIRSF" id="PIRSF000190">
    <property type="entry name" value="Pyd_amn-ph_oxd"/>
    <property type="match status" value="1"/>
</dbReference>
<feature type="binding site" evidence="5">
    <location>
        <begin position="167"/>
        <end position="168"/>
    </location>
    <ligand>
        <name>FMN</name>
        <dbReference type="ChEBI" id="CHEBI:58210"/>
    </ligand>
</feature>
<gene>
    <name evidence="5 8" type="primary">pdxH</name>
    <name evidence="8" type="ORF">ACFO7U_00455</name>
</gene>
<feature type="binding site" evidence="5">
    <location>
        <begin position="88"/>
        <end position="93"/>
    </location>
    <ligand>
        <name>FMN</name>
        <dbReference type="ChEBI" id="CHEBI:58210"/>
    </ligand>
</feature>